<dbReference type="PRINTS" id="PR00738">
    <property type="entry name" value="GLHYDRLASE20"/>
</dbReference>
<feature type="domain" description="Glycoside hydrolase family 20 catalytic" evidence="7">
    <location>
        <begin position="135"/>
        <end position="481"/>
    </location>
</feature>
<evidence type="ECO:0000256" key="4">
    <source>
        <dbReference type="ARBA" id="ARBA00022801"/>
    </source>
</evidence>
<proteinExistence type="inferred from homology"/>
<evidence type="ECO:0000259" key="8">
    <source>
        <dbReference type="Pfam" id="PF02838"/>
    </source>
</evidence>
<dbReference type="EMBL" id="ACHA02000005">
    <property type="protein sequence ID" value="EFK58600.1"/>
    <property type="molecule type" value="Genomic_DNA"/>
</dbReference>
<evidence type="ECO:0000256" key="2">
    <source>
        <dbReference type="ARBA" id="ARBA00006285"/>
    </source>
</evidence>
<evidence type="ECO:0000256" key="5">
    <source>
        <dbReference type="ARBA" id="ARBA00023295"/>
    </source>
</evidence>
<comment type="similarity">
    <text evidence="2">Belongs to the glycosyl hydrolase 20 family.</text>
</comment>
<gene>
    <name evidence="9" type="primary">nagZ</name>
    <name evidence="9" type="ORF">HMPREF0766_11317</name>
</gene>
<dbReference type="InterPro" id="IPR017853">
    <property type="entry name" value="GH"/>
</dbReference>
<name>D7VJZ8_SPHSI</name>
<evidence type="ECO:0000256" key="3">
    <source>
        <dbReference type="ARBA" id="ARBA00012663"/>
    </source>
</evidence>
<comment type="catalytic activity">
    <reaction evidence="1">
        <text>Hydrolysis of terminal non-reducing N-acetyl-D-hexosamine residues in N-acetyl-beta-D-hexosaminides.</text>
        <dbReference type="EC" id="3.2.1.52"/>
    </reaction>
</comment>
<evidence type="ECO:0000313" key="10">
    <source>
        <dbReference type="Proteomes" id="UP000006258"/>
    </source>
</evidence>
<dbReference type="Pfam" id="PF00728">
    <property type="entry name" value="Glyco_hydro_20"/>
    <property type="match status" value="1"/>
</dbReference>
<dbReference type="SUPFAM" id="SSF51445">
    <property type="entry name" value="(Trans)glycosidases"/>
    <property type="match status" value="1"/>
</dbReference>
<dbReference type="GO" id="GO:0005975">
    <property type="term" value="P:carbohydrate metabolic process"/>
    <property type="evidence" value="ECO:0007669"/>
    <property type="project" value="InterPro"/>
</dbReference>
<keyword evidence="4 9" id="KW-0378">Hydrolase</keyword>
<feature type="domain" description="Beta-hexosaminidase bacterial type N-terminal" evidence="8">
    <location>
        <begin position="8"/>
        <end position="131"/>
    </location>
</feature>
<accession>D7VJZ8</accession>
<dbReference type="HOGENOM" id="CLU_007082_5_1_10"/>
<dbReference type="InterPro" id="IPR015882">
    <property type="entry name" value="HEX_bac_N"/>
</dbReference>
<dbReference type="PIRSF" id="PIRSF001093">
    <property type="entry name" value="B-hxosamndse_ab_euk"/>
    <property type="match status" value="1"/>
</dbReference>
<evidence type="ECO:0000259" key="7">
    <source>
        <dbReference type="Pfam" id="PF00728"/>
    </source>
</evidence>
<keyword evidence="5 9" id="KW-0326">Glycosidase</keyword>
<dbReference type="InterPro" id="IPR029018">
    <property type="entry name" value="Hex-like_dom2"/>
</dbReference>
<dbReference type="SUPFAM" id="SSF55545">
    <property type="entry name" value="beta-N-acetylhexosaminidase-like domain"/>
    <property type="match status" value="1"/>
</dbReference>
<reference evidence="9" key="1">
    <citation type="submission" date="2010-07" db="EMBL/GenBank/DDBJ databases">
        <authorList>
            <person name="Muzny D."/>
            <person name="Qin X."/>
            <person name="Buhay C."/>
            <person name="Dugan-Rocha S."/>
            <person name="Ding Y."/>
            <person name="Chen G."/>
            <person name="Hawes A."/>
            <person name="Holder M."/>
            <person name="Jhangiani S."/>
            <person name="Johnson A."/>
            <person name="Khan Z."/>
            <person name="Li Z."/>
            <person name="Liu W."/>
            <person name="Liu X."/>
            <person name="Perez L."/>
            <person name="Shen H."/>
            <person name="Wang Q."/>
            <person name="Watt J."/>
            <person name="Xi L."/>
            <person name="Xin Y."/>
            <person name="Zhou J."/>
            <person name="Deng J."/>
            <person name="Jiang H."/>
            <person name="Liu Y."/>
            <person name="Qu J."/>
            <person name="Song X.-Z."/>
            <person name="Zhang L."/>
            <person name="Villasana D."/>
            <person name="Johnson A."/>
            <person name="Liu J."/>
            <person name="Liyanage D."/>
            <person name="Lorensuhewa L."/>
            <person name="Robinson T."/>
            <person name="Song A."/>
            <person name="Song B.-B."/>
            <person name="Dinh H."/>
            <person name="Thornton R."/>
            <person name="Coyle M."/>
            <person name="Francisco L."/>
            <person name="Jackson L."/>
            <person name="Javaid M."/>
            <person name="Korchina V."/>
            <person name="Kovar C."/>
            <person name="Mata R."/>
            <person name="Mathew T."/>
            <person name="Ngo R."/>
            <person name="Nguyen L."/>
            <person name="Nguyen N."/>
            <person name="Okwuonu G."/>
            <person name="Ongeri F."/>
            <person name="Pham C."/>
            <person name="Simmons D."/>
            <person name="Wilczek-Boney K."/>
            <person name="Hale W."/>
            <person name="Jakkamsetti A."/>
            <person name="Pham P."/>
            <person name="Ruth R."/>
            <person name="San Lucas F."/>
            <person name="Warren J."/>
            <person name="Zhang J."/>
            <person name="Zhao Z."/>
            <person name="Zhou C."/>
            <person name="Zhu D."/>
            <person name="Lee S."/>
            <person name="Bess C."/>
            <person name="Blankenburg K."/>
            <person name="Forbes L."/>
            <person name="Fu Q."/>
            <person name="Gubbala S."/>
            <person name="Hirani K."/>
            <person name="Jayaseelan J.C."/>
            <person name="Lara F."/>
            <person name="Munidasa M."/>
            <person name="Palculict T."/>
            <person name="Patil S."/>
            <person name="Pu L.-L."/>
            <person name="Saada N."/>
            <person name="Tang L."/>
            <person name="Weissenberger G."/>
            <person name="Zhu Y."/>
            <person name="Hemphill L."/>
            <person name="Shang Y."/>
            <person name="Youmans B."/>
            <person name="Ayvaz T."/>
            <person name="Ross M."/>
            <person name="Santibanez J."/>
            <person name="Aqrawi P."/>
            <person name="Gross S."/>
            <person name="Joshi V."/>
            <person name="Fowler G."/>
            <person name="Nazareth L."/>
            <person name="Reid J."/>
            <person name="Worley K."/>
            <person name="Petrosino J."/>
            <person name="Highlander S."/>
            <person name="Gibbs R."/>
        </authorList>
    </citation>
    <scope>NUCLEOTIDE SEQUENCE [LARGE SCALE GENOMIC DNA]</scope>
    <source>
        <strain evidence="9">ATCC 33861</strain>
    </source>
</reference>
<evidence type="ECO:0000256" key="1">
    <source>
        <dbReference type="ARBA" id="ARBA00001231"/>
    </source>
</evidence>
<evidence type="ECO:0000313" key="9">
    <source>
        <dbReference type="EMBL" id="EFK58600.1"/>
    </source>
</evidence>
<dbReference type="AlphaFoldDB" id="D7VJZ8"/>
<dbReference type="Pfam" id="PF02838">
    <property type="entry name" value="Glyco_hydro_20b"/>
    <property type="match status" value="1"/>
</dbReference>
<dbReference type="CDD" id="cd06563">
    <property type="entry name" value="GH20_chitobiase-like"/>
    <property type="match status" value="1"/>
</dbReference>
<dbReference type="Gene3D" id="3.30.379.10">
    <property type="entry name" value="Chitobiase/beta-hexosaminidase domain 2-like"/>
    <property type="match status" value="1"/>
</dbReference>
<dbReference type="InterPro" id="IPR015883">
    <property type="entry name" value="Glyco_hydro_20_cat"/>
</dbReference>
<dbReference type="PANTHER" id="PTHR22600:SF57">
    <property type="entry name" value="BETA-N-ACETYLHEXOSAMINIDASE"/>
    <property type="match status" value="1"/>
</dbReference>
<evidence type="ECO:0000256" key="6">
    <source>
        <dbReference type="PIRSR" id="PIRSR625705-1"/>
    </source>
</evidence>
<dbReference type="Proteomes" id="UP000006258">
    <property type="component" value="Unassembled WGS sequence"/>
</dbReference>
<dbReference type="RefSeq" id="WP_002998783.1">
    <property type="nucleotide sequence ID" value="NZ_GL379772.1"/>
</dbReference>
<dbReference type="GO" id="GO:0016020">
    <property type="term" value="C:membrane"/>
    <property type="evidence" value="ECO:0007669"/>
    <property type="project" value="TreeGrafter"/>
</dbReference>
<dbReference type="STRING" id="525373.HMPREF0766_11317"/>
<dbReference type="GO" id="GO:0004563">
    <property type="term" value="F:beta-N-acetylhexosaminidase activity"/>
    <property type="evidence" value="ECO:0007669"/>
    <property type="project" value="UniProtKB-EC"/>
</dbReference>
<organism evidence="9 10">
    <name type="scientific">Sphingobacterium spiritivorum ATCC 33861</name>
    <dbReference type="NCBI Taxonomy" id="525373"/>
    <lineage>
        <taxon>Bacteria</taxon>
        <taxon>Pseudomonadati</taxon>
        <taxon>Bacteroidota</taxon>
        <taxon>Sphingobacteriia</taxon>
        <taxon>Sphingobacteriales</taxon>
        <taxon>Sphingobacteriaceae</taxon>
        <taxon>Sphingobacterium</taxon>
    </lineage>
</organism>
<keyword evidence="10" id="KW-1185">Reference proteome</keyword>
<dbReference type="EC" id="3.2.1.52" evidence="3"/>
<sequence>MSLKAKAIDVIPRPASVLEKKGEYLIKNNIGIYTNGKVDNEVTFIAEILKDEQGLKSSKVTSPKQAGIHLLINITLRQELGAEGYHLEVDRSGIRIEAPTSTGVFYGIQTLRQLIKKESGIAKLGCIKISDKPRFSWRSYMLDEGRAYKGKDVVKTLLDEMAALKMNVFHWHLTEDQGWRLAIEKYPNLTKIGARRDSTQIGGWNSDKYDRKPLEGYYTRADVKEIVAYAKARHINIVPEIEMPGHASAAIASYPWLGVTKLPIKVPASFGVKYDVFDVTDPKVIGFLQDVLSEVITMFPSDVIHIGGDEVKYNQWNDSPEVQAYMKKHALISPADLQISFTNGISNFLEKNNKRMMGWNDIMGAKLHDYNQDAAPVTGTLSKSAIIQFWKGNVDLMKEAARNGYAIVNSYHEATYLDYSNISLEKAYSFDPVPEGLDKQYHAKILGLGCQMWGEWILDVKDMYKQTFPRIAAYAEVGWTDVENKDYVGFQHALPYFYNRWNKKQIDFNK</sequence>
<dbReference type="PANTHER" id="PTHR22600">
    <property type="entry name" value="BETA-HEXOSAMINIDASE"/>
    <property type="match status" value="1"/>
</dbReference>
<dbReference type="GO" id="GO:0030203">
    <property type="term" value="P:glycosaminoglycan metabolic process"/>
    <property type="evidence" value="ECO:0007669"/>
    <property type="project" value="TreeGrafter"/>
</dbReference>
<dbReference type="InterPro" id="IPR025705">
    <property type="entry name" value="Beta_hexosaminidase_sua/sub"/>
</dbReference>
<protein>
    <recommendedName>
        <fullName evidence="3">beta-N-acetylhexosaminidase</fullName>
        <ecNumber evidence="3">3.2.1.52</ecNumber>
    </recommendedName>
</protein>
<dbReference type="Gene3D" id="3.20.20.80">
    <property type="entry name" value="Glycosidases"/>
    <property type="match status" value="1"/>
</dbReference>
<feature type="active site" description="Proton donor" evidence="6">
    <location>
        <position position="310"/>
    </location>
</feature>
<comment type="caution">
    <text evidence="9">The sequence shown here is derived from an EMBL/GenBank/DDBJ whole genome shotgun (WGS) entry which is preliminary data.</text>
</comment>
<dbReference type="eggNOG" id="COG3525">
    <property type="taxonomic scope" value="Bacteria"/>
</dbReference>